<dbReference type="EMBL" id="CM034398">
    <property type="protein sequence ID" value="KAJ0177298.1"/>
    <property type="molecule type" value="Genomic_DNA"/>
</dbReference>
<evidence type="ECO:0000313" key="1">
    <source>
        <dbReference type="EMBL" id="KAJ0177298.1"/>
    </source>
</evidence>
<proteinExistence type="predicted"/>
<name>A0ACC1D152_9NEOP</name>
<comment type="caution">
    <text evidence="1">The sequence shown here is derived from an EMBL/GenBank/DDBJ whole genome shotgun (WGS) entry which is preliminary data.</text>
</comment>
<protein>
    <submittedName>
        <fullName evidence="1">Uncharacterized protein</fullName>
    </submittedName>
</protein>
<sequence>MSLKILVFFFCLHKCFTFDLPRSMCVSNVSINNEHYNMSSVYNVGDIYPTKAHYDTRGNLFYVASGNNEQGYYFNIYMIKYKTTTPQKISGLPDGMSYSVAIDKKNQQVFFGTGCGLYSYDYNNNSAVLVSQESTQLDMIIIDKEGNKFVIENNNGFQELYRLIGNKKIQLHTLNSLNEIAIDIKNNFYFINNEQLCVLKSNYISPICLSSSNFSGIVQISTYNDNVFIANKKLIYFHENDTEKFKVIENIPINVTAIAFDTAGNFVLGVKGKILKYKKNDCHFRDSHFIDEYANN</sequence>
<gene>
    <name evidence="1" type="ORF">K1T71_007307</name>
</gene>
<keyword evidence="2" id="KW-1185">Reference proteome</keyword>
<organism evidence="1 2">
    <name type="scientific">Dendrolimus kikuchii</name>
    <dbReference type="NCBI Taxonomy" id="765133"/>
    <lineage>
        <taxon>Eukaryota</taxon>
        <taxon>Metazoa</taxon>
        <taxon>Ecdysozoa</taxon>
        <taxon>Arthropoda</taxon>
        <taxon>Hexapoda</taxon>
        <taxon>Insecta</taxon>
        <taxon>Pterygota</taxon>
        <taxon>Neoptera</taxon>
        <taxon>Endopterygota</taxon>
        <taxon>Lepidoptera</taxon>
        <taxon>Glossata</taxon>
        <taxon>Ditrysia</taxon>
        <taxon>Bombycoidea</taxon>
        <taxon>Lasiocampidae</taxon>
        <taxon>Dendrolimus</taxon>
    </lineage>
</organism>
<evidence type="ECO:0000313" key="2">
    <source>
        <dbReference type="Proteomes" id="UP000824533"/>
    </source>
</evidence>
<dbReference type="Proteomes" id="UP000824533">
    <property type="component" value="Linkage Group LG12"/>
</dbReference>
<accession>A0ACC1D152</accession>
<reference evidence="1 2" key="1">
    <citation type="journal article" date="2021" name="Front. Genet.">
        <title>Chromosome-Level Genome Assembly Reveals Significant Gene Expansion in the Toll and IMD Signaling Pathways of Dendrolimus kikuchii.</title>
        <authorList>
            <person name="Zhou J."/>
            <person name="Wu P."/>
            <person name="Xiong Z."/>
            <person name="Liu N."/>
            <person name="Zhao N."/>
            <person name="Ji M."/>
            <person name="Qiu Y."/>
            <person name="Yang B."/>
        </authorList>
    </citation>
    <scope>NUCLEOTIDE SEQUENCE [LARGE SCALE GENOMIC DNA]</scope>
    <source>
        <strain evidence="1">Ann1</strain>
    </source>
</reference>